<gene>
    <name evidence="1" type="ORF">CIK91_07340</name>
</gene>
<evidence type="ECO:0000313" key="1">
    <source>
        <dbReference type="EMBL" id="OYP55319.1"/>
    </source>
</evidence>
<dbReference type="Proteomes" id="UP000216189">
    <property type="component" value="Unassembled WGS sequence"/>
</dbReference>
<evidence type="ECO:0008006" key="3">
    <source>
        <dbReference type="Google" id="ProtNLM"/>
    </source>
</evidence>
<name>A0ABX4EHA0_SEGBR</name>
<comment type="caution">
    <text evidence="1">The sequence shown here is derived from an EMBL/GenBank/DDBJ whole genome shotgun (WGS) entry which is preliminary data.</text>
</comment>
<protein>
    <recommendedName>
        <fullName evidence="3">DNA-binding protein</fullName>
    </recommendedName>
</protein>
<accession>A0ABX4EHA0</accession>
<organism evidence="1 2">
    <name type="scientific">Segatella bryantii</name>
    <name type="common">Prevotella bryantii</name>
    <dbReference type="NCBI Taxonomy" id="77095"/>
    <lineage>
        <taxon>Bacteria</taxon>
        <taxon>Pseudomonadati</taxon>
        <taxon>Bacteroidota</taxon>
        <taxon>Bacteroidia</taxon>
        <taxon>Bacteroidales</taxon>
        <taxon>Prevotellaceae</taxon>
        <taxon>Segatella</taxon>
    </lineage>
</organism>
<sequence length="62" mass="7221">MIVLMETITALSDKDLAKACAIFNIPELEMRKLNEYGLLNSQYIKGYIIKQDYRNIKLAIKR</sequence>
<proteinExistence type="predicted"/>
<evidence type="ECO:0000313" key="2">
    <source>
        <dbReference type="Proteomes" id="UP000216189"/>
    </source>
</evidence>
<reference evidence="1 2" key="1">
    <citation type="submission" date="2017-08" db="EMBL/GenBank/DDBJ databases">
        <title>Comparative genomics of non-oral Prevotella species.</title>
        <authorList>
            <person name="Accetto T."/>
            <person name="Nograsek B."/>
            <person name="Avgustin G."/>
        </authorList>
    </citation>
    <scope>NUCLEOTIDE SEQUENCE [LARGE SCALE GENOMIC DNA]</scope>
    <source>
        <strain evidence="1 2">TC1-1</strain>
    </source>
</reference>
<keyword evidence="2" id="KW-1185">Reference proteome</keyword>
<dbReference type="EMBL" id="NPJF01000030">
    <property type="protein sequence ID" value="OYP55319.1"/>
    <property type="molecule type" value="Genomic_DNA"/>
</dbReference>